<name>A0A0F8A006_9HYPO</name>
<gene>
    <name evidence="2" type="ORF">HIM_05673</name>
</gene>
<organism evidence="2 3">
    <name type="scientific">Hirsutella minnesotensis 3608</name>
    <dbReference type="NCBI Taxonomy" id="1043627"/>
    <lineage>
        <taxon>Eukaryota</taxon>
        <taxon>Fungi</taxon>
        <taxon>Dikarya</taxon>
        <taxon>Ascomycota</taxon>
        <taxon>Pezizomycotina</taxon>
        <taxon>Sordariomycetes</taxon>
        <taxon>Hypocreomycetidae</taxon>
        <taxon>Hypocreales</taxon>
        <taxon>Ophiocordycipitaceae</taxon>
        <taxon>Hirsutella</taxon>
    </lineage>
</organism>
<accession>A0A0F8A006</accession>
<evidence type="ECO:0008006" key="4">
    <source>
        <dbReference type="Google" id="ProtNLM"/>
    </source>
</evidence>
<dbReference type="EMBL" id="KQ030521">
    <property type="protein sequence ID" value="KJZ74942.1"/>
    <property type="molecule type" value="Genomic_DNA"/>
</dbReference>
<dbReference type="AlphaFoldDB" id="A0A0F8A006"/>
<dbReference type="OrthoDB" id="4330301at2759"/>
<evidence type="ECO:0000313" key="3">
    <source>
        <dbReference type="Proteomes" id="UP000054481"/>
    </source>
</evidence>
<sequence length="408" mass="46155">MESTAGKAWNQGVTAAHTAVKEAGKLLDPSGKNTSETPPHGEPSKDHAHEKLGFEYAERAWLGDAIDVWYQTPAGEKISKSRGEKLFSPSKSPGDPMLSYGEVTALAGDFFGREPISDGSTEAERELRFMSAFDCLRNEEAKPVRDLVDYLNLQRRALDENRPKWWKETTAEALQTLTEKLTFSHSYDWLAKHDVDCFRDSARDIYITGHSAAIRHASTGSKTEDQLVEAYFMNAFADHFLQDLFSAGHIRTPRRALGKAHPQDYQFLAKAMNDEDSFNGLQVHNVHGDRWQAFGDKRLVEKEDPENKVKCKEAVQVSVDEVFEAWNSRKTREEADFESLKVAPSGPSNVGSTGLAPLFRVRHSGGDTIIERRVKVDDRNLWEFTQEYDLDETKAQIRMLREVEGWDE</sequence>
<feature type="region of interest" description="Disordered" evidence="1">
    <location>
        <begin position="1"/>
        <end position="50"/>
    </location>
</feature>
<dbReference type="CDD" id="cd22893">
    <property type="entry name" value="PlcA-like"/>
    <property type="match status" value="1"/>
</dbReference>
<keyword evidence="3" id="KW-1185">Reference proteome</keyword>
<protein>
    <recommendedName>
        <fullName evidence="4">Phosphatidylcholine-hydrolyzing phospholipase C</fullName>
    </recommendedName>
</protein>
<evidence type="ECO:0000313" key="2">
    <source>
        <dbReference type="EMBL" id="KJZ74942.1"/>
    </source>
</evidence>
<reference evidence="2 3" key="1">
    <citation type="journal article" date="2014" name="Genome Biol. Evol.">
        <title>Comparative genomics and transcriptomics analyses reveal divergent lifestyle features of nematode endoparasitic fungus Hirsutella minnesotensis.</title>
        <authorList>
            <person name="Lai Y."/>
            <person name="Liu K."/>
            <person name="Zhang X."/>
            <person name="Zhang X."/>
            <person name="Li K."/>
            <person name="Wang N."/>
            <person name="Shu C."/>
            <person name="Wu Y."/>
            <person name="Wang C."/>
            <person name="Bushley K.E."/>
            <person name="Xiang M."/>
            <person name="Liu X."/>
        </authorList>
    </citation>
    <scope>NUCLEOTIDE SEQUENCE [LARGE SCALE GENOMIC DNA]</scope>
    <source>
        <strain evidence="2 3">3608</strain>
    </source>
</reference>
<evidence type="ECO:0000256" key="1">
    <source>
        <dbReference type="SAM" id="MobiDB-lite"/>
    </source>
</evidence>
<proteinExistence type="predicted"/>
<dbReference type="InterPro" id="IPR049756">
    <property type="entry name" value="PlcA-like_dom"/>
</dbReference>
<dbReference type="Proteomes" id="UP000054481">
    <property type="component" value="Unassembled WGS sequence"/>
</dbReference>